<dbReference type="Proteomes" id="UP000319731">
    <property type="component" value="Unassembled WGS sequence"/>
</dbReference>
<dbReference type="PIRSF" id="PIRSF035170">
    <property type="entry name" value="HD_phosphohydro"/>
    <property type="match status" value="1"/>
</dbReference>
<dbReference type="Gene3D" id="1.10.3210.10">
    <property type="entry name" value="Hypothetical protein af1432"/>
    <property type="match status" value="1"/>
</dbReference>
<dbReference type="GeneID" id="42002248"/>
<proteinExistence type="predicted"/>
<dbReference type="PANTHER" id="PTHR21174">
    <property type="match status" value="1"/>
</dbReference>
<protein>
    <recommendedName>
        <fullName evidence="3">HD domain-containing protein</fullName>
    </recommendedName>
</protein>
<dbReference type="InterPro" id="IPR009218">
    <property type="entry name" value="HD_phosphohydro"/>
</dbReference>
<dbReference type="AlphaFoldDB" id="A0A507C7F4"/>
<organism evidence="1 2">
    <name type="scientific">Synchytrium microbalum</name>
    <dbReference type="NCBI Taxonomy" id="1806994"/>
    <lineage>
        <taxon>Eukaryota</taxon>
        <taxon>Fungi</taxon>
        <taxon>Fungi incertae sedis</taxon>
        <taxon>Chytridiomycota</taxon>
        <taxon>Chytridiomycota incertae sedis</taxon>
        <taxon>Chytridiomycetes</taxon>
        <taxon>Synchytriales</taxon>
        <taxon>Synchytriaceae</taxon>
        <taxon>Synchytrium</taxon>
    </lineage>
</organism>
<comment type="caution">
    <text evidence="1">The sequence shown here is derived from an EMBL/GenBank/DDBJ whole genome shotgun (WGS) entry which is preliminary data.</text>
</comment>
<accession>A0A507C7F4</accession>
<reference evidence="1 2" key="1">
    <citation type="journal article" date="2019" name="Sci. Rep.">
        <title>Comparative genomics of chytrid fungi reveal insights into the obligate biotrophic and pathogenic lifestyle of Synchytrium endobioticum.</title>
        <authorList>
            <person name="van de Vossenberg B.T.L.H."/>
            <person name="Warris S."/>
            <person name="Nguyen H.D.T."/>
            <person name="van Gent-Pelzer M.P.E."/>
            <person name="Joly D.L."/>
            <person name="van de Geest H.C."/>
            <person name="Bonants P.J.M."/>
            <person name="Smith D.S."/>
            <person name="Levesque C.A."/>
            <person name="van der Lee T.A.J."/>
        </authorList>
    </citation>
    <scope>NUCLEOTIDE SEQUENCE [LARGE SCALE GENOMIC DNA]</scope>
    <source>
        <strain evidence="1 2">JEL517</strain>
    </source>
</reference>
<evidence type="ECO:0000313" key="1">
    <source>
        <dbReference type="EMBL" id="TPX36977.1"/>
    </source>
</evidence>
<evidence type="ECO:0000313" key="2">
    <source>
        <dbReference type="Proteomes" id="UP000319731"/>
    </source>
</evidence>
<keyword evidence="2" id="KW-1185">Reference proteome</keyword>
<name>A0A507C7F4_9FUNG</name>
<dbReference type="OrthoDB" id="330671at2759"/>
<dbReference type="EMBL" id="QEAO01000003">
    <property type="protein sequence ID" value="TPX36977.1"/>
    <property type="molecule type" value="Genomic_DNA"/>
</dbReference>
<gene>
    <name evidence="1" type="ORF">SmJEL517_g01023</name>
</gene>
<dbReference type="RefSeq" id="XP_031027048.1">
    <property type="nucleotide sequence ID" value="XM_031166951.1"/>
</dbReference>
<dbReference type="SUPFAM" id="SSF109604">
    <property type="entry name" value="HD-domain/PDEase-like"/>
    <property type="match status" value="1"/>
</dbReference>
<sequence>MKVEVTESNVEELRVRFSKNCLPSWWDTIRSRYSESQRRYHTLSHLKNLLSLLDTYPVHNPLAVELAIWFHDVIYDPTRHDNEEQSIVVFEKYAVDASIEPTVAEEVTTMIRATISHKLPETGVTDDLKLFLDFDLEVLSWLWSDYEEYSKAIRQEYIHMPDSDYTAGRAGVLERFLGRPRLYFSEEFFATREQRARGNLRKEIEILKQQ</sequence>
<evidence type="ECO:0008006" key="3">
    <source>
        <dbReference type="Google" id="ProtNLM"/>
    </source>
</evidence>
<dbReference type="PANTHER" id="PTHR21174:SF0">
    <property type="entry name" value="HD PHOSPHOHYDROLASE FAMILY PROTEIN-RELATED"/>
    <property type="match status" value="1"/>
</dbReference>